<protein>
    <recommendedName>
        <fullName evidence="3">Microbial-type PARG catalytic domain-containing protein</fullName>
    </recommendedName>
</protein>
<dbReference type="SUPFAM" id="SSF52949">
    <property type="entry name" value="Macro domain-like"/>
    <property type="match status" value="1"/>
</dbReference>
<sequence>MIYSPEVPVFRLDDGTWIDRYNISIVTSPAVNAGVVRSRIHRKDVDKQINEAMYERMARILQLFELKRIPILILGSFGTGVFKNDPELVAKAWSELLSGRFKNSFKHVVMAIKDYKTFSTFQKHFLIK</sequence>
<dbReference type="EMBL" id="JAOPGA020000576">
    <property type="protein sequence ID" value="KAL0479549.1"/>
    <property type="molecule type" value="Genomic_DNA"/>
</dbReference>
<evidence type="ECO:0000313" key="1">
    <source>
        <dbReference type="EMBL" id="KAL0479549.1"/>
    </source>
</evidence>
<dbReference type="InterPro" id="IPR043472">
    <property type="entry name" value="Macro_dom-like"/>
</dbReference>
<gene>
    <name evidence="1" type="ORF">AKO1_007769</name>
</gene>
<dbReference type="PANTHER" id="PTHR35596">
    <property type="entry name" value="DUF2263 DOMAIN-CONTAINING PROTEIN"/>
    <property type="match status" value="1"/>
</dbReference>
<reference evidence="1 2" key="1">
    <citation type="submission" date="2024-03" db="EMBL/GenBank/DDBJ databases">
        <title>The Acrasis kona genome and developmental transcriptomes reveal deep origins of eukaryotic multicellular pathways.</title>
        <authorList>
            <person name="Sheikh S."/>
            <person name="Fu C.-J."/>
            <person name="Brown M.W."/>
            <person name="Baldauf S.L."/>
        </authorList>
    </citation>
    <scope>NUCLEOTIDE SEQUENCE [LARGE SCALE GENOMIC DNA]</scope>
    <source>
        <strain evidence="1 2">ATCC MYA-3509</strain>
    </source>
</reference>
<proteinExistence type="predicted"/>
<dbReference type="AlphaFoldDB" id="A0AAW2YSB0"/>
<keyword evidence="2" id="KW-1185">Reference proteome</keyword>
<organism evidence="1 2">
    <name type="scientific">Acrasis kona</name>
    <dbReference type="NCBI Taxonomy" id="1008807"/>
    <lineage>
        <taxon>Eukaryota</taxon>
        <taxon>Discoba</taxon>
        <taxon>Heterolobosea</taxon>
        <taxon>Tetramitia</taxon>
        <taxon>Eutetramitia</taxon>
        <taxon>Acrasidae</taxon>
        <taxon>Acrasis</taxon>
    </lineage>
</organism>
<dbReference type="NCBIfam" id="TIGR02452">
    <property type="entry name" value="TIGR02452 family protein"/>
    <property type="match status" value="1"/>
</dbReference>
<evidence type="ECO:0000313" key="2">
    <source>
        <dbReference type="Proteomes" id="UP001431209"/>
    </source>
</evidence>
<comment type="caution">
    <text evidence="1">The sequence shown here is derived from an EMBL/GenBank/DDBJ whole genome shotgun (WGS) entry which is preliminary data.</text>
</comment>
<accession>A0AAW2YSB0</accession>
<dbReference type="Proteomes" id="UP001431209">
    <property type="component" value="Unassembled WGS sequence"/>
</dbReference>
<dbReference type="InterPro" id="IPR012664">
    <property type="entry name" value="CHP02452"/>
</dbReference>
<name>A0AAW2YSB0_9EUKA</name>
<dbReference type="PANTHER" id="PTHR35596:SF1">
    <property type="entry name" value="MICROBIAL-TYPE PARG CATALYTIC DOMAIN-CONTAINING PROTEIN"/>
    <property type="match status" value="1"/>
</dbReference>
<evidence type="ECO:0008006" key="3">
    <source>
        <dbReference type="Google" id="ProtNLM"/>
    </source>
</evidence>
<dbReference type="Gene3D" id="3.40.220.10">
    <property type="entry name" value="Leucine Aminopeptidase, subunit E, domain 1"/>
    <property type="match status" value="1"/>
</dbReference>